<feature type="compositionally biased region" description="Polar residues" evidence="1">
    <location>
        <begin position="1"/>
        <end position="11"/>
    </location>
</feature>
<dbReference type="InterPro" id="IPR001005">
    <property type="entry name" value="SANT/Myb"/>
</dbReference>
<feature type="compositionally biased region" description="Basic residues" evidence="1">
    <location>
        <begin position="363"/>
        <end position="372"/>
    </location>
</feature>
<feature type="compositionally biased region" description="Acidic residues" evidence="1">
    <location>
        <begin position="562"/>
        <end position="575"/>
    </location>
</feature>
<feature type="compositionally biased region" description="Polar residues" evidence="1">
    <location>
        <begin position="71"/>
        <end position="81"/>
    </location>
</feature>
<dbReference type="RefSeq" id="XP_066076027.1">
    <property type="nucleotide sequence ID" value="XM_066219930.1"/>
</dbReference>
<feature type="region of interest" description="Disordered" evidence="1">
    <location>
        <begin position="506"/>
        <end position="655"/>
    </location>
</feature>
<reference evidence="3 4" key="1">
    <citation type="submission" date="2024-01" db="EMBL/GenBank/DDBJ databases">
        <title>Comparative genomics of Cryptococcus and Kwoniella reveals pathogenesis evolution and contrasting modes of karyotype evolution via chromosome fusion or intercentromeric recombination.</title>
        <authorList>
            <person name="Coelho M.A."/>
            <person name="David-Palma M."/>
            <person name="Shea T."/>
            <person name="Bowers K."/>
            <person name="McGinley-Smith S."/>
            <person name="Mohammad A.W."/>
            <person name="Gnirke A."/>
            <person name="Yurkov A.M."/>
            <person name="Nowrousian M."/>
            <person name="Sun S."/>
            <person name="Cuomo C.A."/>
            <person name="Heitman J."/>
        </authorList>
    </citation>
    <scope>NUCLEOTIDE SEQUENCE [LARGE SCALE GENOMIC DNA]</scope>
    <source>
        <strain evidence="3 4">CBS 6074</strain>
    </source>
</reference>
<feature type="compositionally biased region" description="Acidic residues" evidence="1">
    <location>
        <begin position="642"/>
        <end position="654"/>
    </location>
</feature>
<feature type="compositionally biased region" description="Basic residues" evidence="1">
    <location>
        <begin position="394"/>
        <end position="404"/>
    </location>
</feature>
<evidence type="ECO:0000256" key="1">
    <source>
        <dbReference type="SAM" id="MobiDB-lite"/>
    </source>
</evidence>
<feature type="region of interest" description="Disordered" evidence="1">
    <location>
        <begin position="677"/>
        <end position="714"/>
    </location>
</feature>
<feature type="region of interest" description="Disordered" evidence="1">
    <location>
        <begin position="857"/>
        <end position="899"/>
    </location>
</feature>
<feature type="compositionally biased region" description="Basic and acidic residues" evidence="1">
    <location>
        <begin position="541"/>
        <end position="553"/>
    </location>
</feature>
<evidence type="ECO:0000313" key="4">
    <source>
        <dbReference type="Proteomes" id="UP001355207"/>
    </source>
</evidence>
<dbReference type="GO" id="GO:0001156">
    <property type="term" value="F:TFIIIC-class transcription factor complex binding"/>
    <property type="evidence" value="ECO:0007669"/>
    <property type="project" value="TreeGrafter"/>
</dbReference>
<feature type="region of interest" description="Disordered" evidence="1">
    <location>
        <begin position="1"/>
        <end position="457"/>
    </location>
</feature>
<gene>
    <name evidence="3" type="ORF">L201_004185</name>
</gene>
<proteinExistence type="predicted"/>
<feature type="compositionally biased region" description="Pro residues" evidence="1">
    <location>
        <begin position="171"/>
        <end position="183"/>
    </location>
</feature>
<dbReference type="GO" id="GO:0000126">
    <property type="term" value="C:transcription factor TFIIIB complex"/>
    <property type="evidence" value="ECO:0007669"/>
    <property type="project" value="TreeGrafter"/>
</dbReference>
<feature type="compositionally biased region" description="Acidic residues" evidence="1">
    <location>
        <begin position="691"/>
        <end position="714"/>
    </location>
</feature>
<keyword evidence="4" id="KW-1185">Reference proteome</keyword>
<feature type="compositionally biased region" description="Acidic residues" evidence="1">
    <location>
        <begin position="886"/>
        <end position="899"/>
    </location>
</feature>
<dbReference type="SMART" id="SM00717">
    <property type="entry name" value="SANT"/>
    <property type="match status" value="1"/>
</dbReference>
<dbReference type="Proteomes" id="UP001355207">
    <property type="component" value="Chromosome 5"/>
</dbReference>
<feature type="compositionally biased region" description="Low complexity" evidence="1">
    <location>
        <begin position="620"/>
        <end position="631"/>
    </location>
</feature>
<dbReference type="Pfam" id="PF15963">
    <property type="entry name" value="Myb_DNA-bind_7"/>
    <property type="match status" value="1"/>
</dbReference>
<dbReference type="PANTHER" id="PTHR22929:SF0">
    <property type="entry name" value="TRANSCRIPTION FACTOR TFIIIB COMPONENT B'' HOMOLOG"/>
    <property type="match status" value="1"/>
</dbReference>
<dbReference type="InterPro" id="IPR039467">
    <property type="entry name" value="TFIIIB_B''_Myb"/>
</dbReference>
<feature type="compositionally biased region" description="Low complexity" evidence="1">
    <location>
        <begin position="38"/>
        <end position="52"/>
    </location>
</feature>
<evidence type="ECO:0000313" key="3">
    <source>
        <dbReference type="EMBL" id="WWC89264.1"/>
    </source>
</evidence>
<feature type="compositionally biased region" description="Polar residues" evidence="1">
    <location>
        <begin position="92"/>
        <end position="140"/>
    </location>
</feature>
<dbReference type="PANTHER" id="PTHR22929">
    <property type="entry name" value="RNA POLYMERASE III TRANSCRIPTION INITIATION FACTOR B"/>
    <property type="match status" value="1"/>
</dbReference>
<protein>
    <recommendedName>
        <fullName evidence="2">Myb-like domain-containing protein</fullName>
    </recommendedName>
</protein>
<feature type="compositionally biased region" description="Basic residues" evidence="1">
    <location>
        <begin position="530"/>
        <end position="540"/>
    </location>
</feature>
<feature type="compositionally biased region" description="Basic and acidic residues" evidence="1">
    <location>
        <begin position="431"/>
        <end position="446"/>
    </location>
</feature>
<dbReference type="EMBL" id="CP144102">
    <property type="protein sequence ID" value="WWC89264.1"/>
    <property type="molecule type" value="Genomic_DNA"/>
</dbReference>
<feature type="domain" description="Myb-like" evidence="2">
    <location>
        <begin position="760"/>
        <end position="808"/>
    </location>
</feature>
<feature type="compositionally biased region" description="Pro residues" evidence="1">
    <location>
        <begin position="292"/>
        <end position="302"/>
    </location>
</feature>
<feature type="compositionally biased region" description="Polar residues" evidence="1">
    <location>
        <begin position="241"/>
        <end position="252"/>
    </location>
</feature>
<name>A0AAX4JVD4_9TREE</name>
<organism evidence="3 4">
    <name type="scientific">Kwoniella dendrophila CBS 6074</name>
    <dbReference type="NCBI Taxonomy" id="1295534"/>
    <lineage>
        <taxon>Eukaryota</taxon>
        <taxon>Fungi</taxon>
        <taxon>Dikarya</taxon>
        <taxon>Basidiomycota</taxon>
        <taxon>Agaricomycotina</taxon>
        <taxon>Tremellomycetes</taxon>
        <taxon>Tremellales</taxon>
        <taxon>Cryptococcaceae</taxon>
        <taxon>Kwoniella</taxon>
    </lineage>
</organism>
<sequence>MSLRLPSQNKFRPTFKPGQKKAPPVRPPSNTLTSSQNAIATASSSSQPSAISNNKASSFSAPHASQKPGHSIQQTSNSHSPTAAKVVPKPIPSSQIKAIRSTNSPTKAPLTPSQSNPEIPSSTAAQDNATETSSKLTSIAETVPTVTSLSSPTVPVEPQSTVPASPKVSTAPPPPPSPAPAPGPKLSLLAAARNHSSDMPSPGQIRRRTPSIASRSERAPSITPQPHRAPSAAPQIRAPSVTPSFRRGSSVTPQQSASANAHPPSSVAVPVPSPQISQPVLPPSLASTTPSVPAPSSNPVPPRSLGTSTPAPGFPPSLGTFSTIPPADHTSPTSRDDTAALAAAAVSSIGGLPQREPTGLPRPVRKGKRRITKGAAPRAESSAPEENGNPPAKKPAKRVARRPIVRANTEDRPTSEDEEDSSSEGTIDVESGEKRKSTKSPREERRSRKRQKKAQLPKVAMISLQDIEPEELIGERVDEVLMTMGDLATTLVAQGRVSTRAIKIDVHKRAEAEKKRAEKQAQREQTWKRNQIKRRKVRHTKNLDRAKRREELAKLGQADADVSQDEDDSEEEFEPQPERLTPESTPEPDIRREGSSRPNQDYDGLDGDEWNNNDDDEYNDVPVNNNPMDPLLMDDDHSQLGDEMEPDQNQDDDGGILTAEAIALQAQKDEDDAALAAMGIRLVDGPMDEGNGGEDDEEDYEEPDWNLDNDDYPDIEGYRREQERERRRIREYQDNDNAEVVEIDDETRFINANSFSKYTKPQRWNAVETELFYQVLEETGENYTLMKAYFPGRTIKQLKLKGLKENRINPDKMTAAILARKPLDMEYLSKSAGYDSTRSWDKEEALFEEAKNDADRLRRIDSVRPEDEDGENQNGPVDEHVGGGEDQYDDQDNTILQDEDIDLEQQYIDQEENGDETIMEDGY</sequence>
<dbReference type="GeneID" id="91094855"/>
<feature type="compositionally biased region" description="Acidic residues" evidence="1">
    <location>
        <begin position="603"/>
        <end position="619"/>
    </location>
</feature>
<feature type="compositionally biased region" description="Low complexity" evidence="1">
    <location>
        <begin position="141"/>
        <end position="170"/>
    </location>
</feature>
<evidence type="ECO:0000259" key="2">
    <source>
        <dbReference type="SMART" id="SM00717"/>
    </source>
</evidence>
<dbReference type="GO" id="GO:0070898">
    <property type="term" value="P:RNA polymerase III preinitiation complex assembly"/>
    <property type="evidence" value="ECO:0007669"/>
    <property type="project" value="TreeGrafter"/>
</dbReference>
<dbReference type="AlphaFoldDB" id="A0AAX4JVD4"/>
<feature type="compositionally biased region" description="Low complexity" evidence="1">
    <location>
        <begin position="253"/>
        <end position="291"/>
    </location>
</feature>
<feature type="compositionally biased region" description="Basic and acidic residues" evidence="1">
    <location>
        <begin position="506"/>
        <end position="527"/>
    </location>
</feature>
<accession>A0AAX4JVD4</accession>
<feature type="compositionally biased region" description="Polar residues" evidence="1">
    <location>
        <begin position="28"/>
        <end position="37"/>
    </location>
</feature>
<dbReference type="CDD" id="cd00167">
    <property type="entry name" value="SANT"/>
    <property type="match status" value="1"/>
</dbReference>
<feature type="compositionally biased region" description="Low complexity" evidence="1">
    <location>
        <begin position="375"/>
        <end position="386"/>
    </location>
</feature>